<evidence type="ECO:0000313" key="1">
    <source>
        <dbReference type="EMBL" id="EHG98625.1"/>
    </source>
</evidence>
<accession>G5SWF9</accession>
<proteinExistence type="predicted"/>
<dbReference type="EMBL" id="AFFY01000074">
    <property type="protein sequence ID" value="EHG98625.1"/>
    <property type="molecule type" value="Genomic_DNA"/>
</dbReference>
<keyword evidence="2" id="KW-1185">Reference proteome</keyword>
<organism evidence="1 2">
    <name type="scientific">Paraprevotella clara YIT 11840</name>
    <dbReference type="NCBI Taxonomy" id="762968"/>
    <lineage>
        <taxon>Bacteria</taxon>
        <taxon>Pseudomonadati</taxon>
        <taxon>Bacteroidota</taxon>
        <taxon>Bacteroidia</taxon>
        <taxon>Bacteroidales</taxon>
        <taxon>Prevotellaceae</taxon>
        <taxon>Paraprevotella</taxon>
    </lineage>
</organism>
<evidence type="ECO:0000313" key="2">
    <source>
        <dbReference type="Proteomes" id="UP000003598"/>
    </source>
</evidence>
<sequence length="39" mass="4555">MIRFPYCLSFSCYYLFCRKGIYNLLSCNGFFGSGSVLRQ</sequence>
<reference evidence="1 2" key="1">
    <citation type="submission" date="2011-03" db="EMBL/GenBank/DDBJ databases">
        <authorList>
            <person name="Weinstock G."/>
            <person name="Sodergren E."/>
            <person name="Clifton S."/>
            <person name="Fulton L."/>
            <person name="Fulton B."/>
            <person name="Courtney L."/>
            <person name="Fronick C."/>
            <person name="Harrison M."/>
            <person name="Strong C."/>
            <person name="Farmer C."/>
            <person name="Delahaunty K."/>
            <person name="Markovic C."/>
            <person name="Hall O."/>
            <person name="Minx P."/>
            <person name="Tomlinson C."/>
            <person name="Mitreva M."/>
            <person name="Hou S."/>
            <person name="Chen J."/>
            <person name="Wollam A."/>
            <person name="Pepin K.H."/>
            <person name="Johnson M."/>
            <person name="Bhonagiri V."/>
            <person name="Zhang X."/>
            <person name="Suruliraj S."/>
            <person name="Warren W."/>
            <person name="Chinwalla A."/>
            <person name="Mardis E.R."/>
            <person name="Wilson R.K."/>
        </authorList>
    </citation>
    <scope>NUCLEOTIDE SEQUENCE [LARGE SCALE GENOMIC DNA]</scope>
    <source>
        <strain evidence="1 2">YIT 11840</strain>
    </source>
</reference>
<dbReference type="STRING" id="762968.HMPREF9441_03733"/>
<dbReference type="Proteomes" id="UP000003598">
    <property type="component" value="Unassembled WGS sequence"/>
</dbReference>
<gene>
    <name evidence="1" type="ORF">HMPREF9441_03733</name>
</gene>
<dbReference type="AlphaFoldDB" id="G5SWF9"/>
<dbReference type="HOGENOM" id="CLU_3313985_0_0_10"/>
<comment type="caution">
    <text evidence="1">The sequence shown here is derived from an EMBL/GenBank/DDBJ whole genome shotgun (WGS) entry which is preliminary data.</text>
</comment>
<protein>
    <submittedName>
        <fullName evidence="1">Uncharacterized protein</fullName>
    </submittedName>
</protein>
<name>G5SWF9_9BACT</name>